<dbReference type="EMBL" id="CP009302">
    <property type="protein sequence ID" value="AJC12253.1"/>
    <property type="molecule type" value="Genomic_DNA"/>
</dbReference>
<dbReference type="PANTHER" id="PTHR46558">
    <property type="entry name" value="TRACRIPTIONAL REGULATORY PROTEIN-RELATED-RELATED"/>
    <property type="match status" value="1"/>
</dbReference>
<dbReference type="SMART" id="SM00530">
    <property type="entry name" value="HTH_XRE"/>
    <property type="match status" value="1"/>
</dbReference>
<feature type="transmembrane region" description="Helical" evidence="2">
    <location>
        <begin position="127"/>
        <end position="148"/>
    </location>
</feature>
<keyword evidence="1" id="KW-0238">DNA-binding</keyword>
<feature type="transmembrane region" description="Helical" evidence="2">
    <location>
        <begin position="282"/>
        <end position="301"/>
    </location>
</feature>
<organism evidence="4 5">
    <name type="scientific">Berryella intestinalis</name>
    <dbReference type="NCBI Taxonomy" id="1531429"/>
    <lineage>
        <taxon>Bacteria</taxon>
        <taxon>Bacillati</taxon>
        <taxon>Actinomycetota</taxon>
        <taxon>Coriobacteriia</taxon>
        <taxon>Eggerthellales</taxon>
        <taxon>Eggerthellaceae</taxon>
        <taxon>Berryella</taxon>
    </lineage>
</organism>
<dbReference type="PROSITE" id="PS50943">
    <property type="entry name" value="HTH_CROC1"/>
    <property type="match status" value="1"/>
</dbReference>
<keyword evidence="5" id="KW-1185">Reference proteome</keyword>
<dbReference type="OrthoDB" id="9801008at2"/>
<dbReference type="RefSeq" id="WP_039689440.1">
    <property type="nucleotide sequence ID" value="NZ_CP009302.1"/>
</dbReference>
<feature type="transmembrane region" description="Helical" evidence="2">
    <location>
        <begin position="251"/>
        <end position="276"/>
    </location>
</feature>
<dbReference type="PANTHER" id="PTHR46558:SF13">
    <property type="entry name" value="HTH-TYPE TRANSCRIPTIONAL REGULATOR IMMR"/>
    <property type="match status" value="1"/>
</dbReference>
<dbReference type="Pfam" id="PF01381">
    <property type="entry name" value="HTH_3"/>
    <property type="match status" value="1"/>
</dbReference>
<dbReference type="GO" id="GO:0003677">
    <property type="term" value="F:DNA binding"/>
    <property type="evidence" value="ECO:0007669"/>
    <property type="project" value="UniProtKB-KW"/>
</dbReference>
<dbReference type="InterPro" id="IPR010982">
    <property type="entry name" value="Lambda_DNA-bd_dom_sf"/>
</dbReference>
<feature type="transmembrane region" description="Helical" evidence="2">
    <location>
        <begin position="209"/>
        <end position="230"/>
    </location>
</feature>
<dbReference type="HOGENOM" id="CLU_060318_0_0_11"/>
<evidence type="ECO:0000259" key="3">
    <source>
        <dbReference type="PROSITE" id="PS50943"/>
    </source>
</evidence>
<name>A0A0A8B611_9ACTN</name>
<gene>
    <name evidence="4" type="ORF">JI75_05835</name>
</gene>
<dbReference type="InterPro" id="IPR001387">
    <property type="entry name" value="Cro/C1-type_HTH"/>
</dbReference>
<evidence type="ECO:0000256" key="1">
    <source>
        <dbReference type="ARBA" id="ARBA00023125"/>
    </source>
</evidence>
<evidence type="ECO:0000256" key="2">
    <source>
        <dbReference type="SAM" id="Phobius"/>
    </source>
</evidence>
<keyword evidence="2" id="KW-1133">Transmembrane helix</keyword>
<protein>
    <recommendedName>
        <fullName evidence="3">HTH cro/C1-type domain-containing protein</fullName>
    </recommendedName>
</protein>
<feature type="transmembrane region" description="Helical" evidence="2">
    <location>
        <begin position="98"/>
        <end position="121"/>
    </location>
</feature>
<dbReference type="KEGG" id="cbac:JI75_05835"/>
<reference evidence="4 5" key="2">
    <citation type="journal article" date="2015" name="Genome Announc.">
        <title>Complete Genome Sequence of Coriobacteriaceae Strain 68-1-3, a Novel Mucus-Degrading Isolate from the Swine Intestinal Tract.</title>
        <authorList>
            <person name="Looft T."/>
            <person name="Bayles D.O."/>
            <person name="Alt D.P."/>
            <person name="Stanton T.B."/>
        </authorList>
    </citation>
    <scope>NUCLEOTIDE SEQUENCE [LARGE SCALE GENOMIC DNA]</scope>
    <source>
        <strain evidence="4 5">68-1-3</strain>
    </source>
</reference>
<feature type="transmembrane region" description="Helical" evidence="2">
    <location>
        <begin position="179"/>
        <end position="197"/>
    </location>
</feature>
<dbReference type="SUPFAM" id="SSF47413">
    <property type="entry name" value="lambda repressor-like DNA-binding domains"/>
    <property type="match status" value="1"/>
</dbReference>
<accession>A0A0A8B611</accession>
<feature type="domain" description="HTH cro/C1-type" evidence="3">
    <location>
        <begin position="7"/>
        <end position="61"/>
    </location>
</feature>
<dbReference type="AlphaFoldDB" id="A0A0A8B611"/>
<dbReference type="CDD" id="cd00093">
    <property type="entry name" value="HTH_XRE"/>
    <property type="match status" value="1"/>
</dbReference>
<keyword evidence="2" id="KW-0472">Membrane</keyword>
<reference evidence="5" key="1">
    <citation type="submission" date="2014-08" db="EMBL/GenBank/DDBJ databases">
        <title>Coriobacteriaceae sp. complete genome.</title>
        <authorList>
            <person name="Looft T."/>
            <person name="Bayles D.O."/>
            <person name="Stanton T.B."/>
        </authorList>
    </citation>
    <scope>NUCLEOTIDE SEQUENCE [LARGE SCALE GENOMIC DNA]</scope>
    <source>
        <strain evidence="5">68-1-3</strain>
    </source>
</reference>
<proteinExistence type="predicted"/>
<dbReference type="Gene3D" id="1.10.260.40">
    <property type="entry name" value="lambda repressor-like DNA-binding domains"/>
    <property type="match status" value="1"/>
</dbReference>
<evidence type="ECO:0000313" key="5">
    <source>
        <dbReference type="Proteomes" id="UP000031121"/>
    </source>
</evidence>
<sequence length="309" mass="33610">MKFRDNLLHLRQQRNMTQEQLAMLLGVSRQSVAKWEAGQSTPEVDKLMRMADLFECSLDELVNGDLSGRAVRAAEILPSDAKPQDTCGYDRHFRSFSLSVATGTAIIIASAALAVLCEALLPWNHNLPGVVVLMCVAVGIVVIVPAGIEHGAFNRNHPFVEDFYTEGEKDAVRRSFTRGLAGGIGLILLGCAFAGAFDGTPLENIAGSGLLLAIAAGVWLIVRFGILYWASRVDNYNKERSDEIEEQSDPLLGPVCGIIMLAATIVGLTMLWVGGYPDSDNIFWMAWPIGGILCAIAALVLKIRRNVRR</sequence>
<evidence type="ECO:0000313" key="4">
    <source>
        <dbReference type="EMBL" id="AJC12253.1"/>
    </source>
</evidence>
<dbReference type="Proteomes" id="UP000031121">
    <property type="component" value="Chromosome"/>
</dbReference>
<keyword evidence="2" id="KW-0812">Transmembrane</keyword>